<comment type="similarity">
    <text evidence="2">Belongs to the SPP2 family.</text>
</comment>
<dbReference type="InParanoid" id="A8Q836"/>
<evidence type="ECO:0000256" key="2">
    <source>
        <dbReference type="ARBA" id="ARBA00008576"/>
    </source>
</evidence>
<dbReference type="OrthoDB" id="5577072at2759"/>
<dbReference type="InterPro" id="IPR026822">
    <property type="entry name" value="Spp2/MOS2_G-patch"/>
</dbReference>
<keyword evidence="3" id="KW-0539">Nucleus</keyword>
<evidence type="ECO:0000313" key="6">
    <source>
        <dbReference type="EMBL" id="EDP42436.1"/>
    </source>
</evidence>
<feature type="region of interest" description="Disordered" evidence="4">
    <location>
        <begin position="200"/>
        <end position="225"/>
    </location>
</feature>
<evidence type="ECO:0000256" key="3">
    <source>
        <dbReference type="ARBA" id="ARBA00023242"/>
    </source>
</evidence>
<dbReference type="Pfam" id="PF12656">
    <property type="entry name" value="G-patch_2"/>
    <property type="match status" value="1"/>
</dbReference>
<evidence type="ECO:0000259" key="5">
    <source>
        <dbReference type="PROSITE" id="PS50174"/>
    </source>
</evidence>
<dbReference type="GeneID" id="5853956"/>
<feature type="compositionally biased region" description="Basic and acidic residues" evidence="4">
    <location>
        <begin position="283"/>
        <end position="301"/>
    </location>
</feature>
<evidence type="ECO:0000256" key="4">
    <source>
        <dbReference type="SAM" id="MobiDB-lite"/>
    </source>
</evidence>
<dbReference type="PANTHER" id="PTHR15818:SF2">
    <property type="entry name" value="G-PATCH DOMAIN AND KOW MOTIFS-CONTAINING PROTEIN"/>
    <property type="match status" value="1"/>
</dbReference>
<dbReference type="PROSITE" id="PS50174">
    <property type="entry name" value="G_PATCH"/>
    <property type="match status" value="1"/>
</dbReference>
<reference evidence="6 7" key="1">
    <citation type="journal article" date="2007" name="Proc. Natl. Acad. Sci. U.S.A.">
        <title>Dandruff-associated Malassezia genomes reveal convergent and divergent virulence traits shared with plant and human fungal pathogens.</title>
        <authorList>
            <person name="Xu J."/>
            <person name="Saunders C.W."/>
            <person name="Hu P."/>
            <person name="Grant R.A."/>
            <person name="Boekhout T."/>
            <person name="Kuramae E.E."/>
            <person name="Kronstad J.W."/>
            <person name="Deangelis Y.M."/>
            <person name="Reeder N.L."/>
            <person name="Johnstone K.R."/>
            <person name="Leland M."/>
            <person name="Fieno A.M."/>
            <person name="Begley W.M."/>
            <person name="Sun Y."/>
            <person name="Lacey M.P."/>
            <person name="Chaudhary T."/>
            <person name="Keough T."/>
            <person name="Chu L."/>
            <person name="Sears R."/>
            <person name="Yuan B."/>
            <person name="Dawson T.L.Jr."/>
        </authorList>
    </citation>
    <scope>NUCLEOTIDE SEQUENCE [LARGE SCALE GENOMIC DNA]</scope>
    <source>
        <strain evidence="7">ATCC MYA-4612 / CBS 7966</strain>
    </source>
</reference>
<dbReference type="Proteomes" id="UP000008837">
    <property type="component" value="Unassembled WGS sequence"/>
</dbReference>
<feature type="compositionally biased region" description="Polar residues" evidence="4">
    <location>
        <begin position="155"/>
        <end position="172"/>
    </location>
</feature>
<comment type="caution">
    <text evidence="6">The sequence shown here is derived from an EMBL/GenBank/DDBJ whole genome shotgun (WGS) entry which is preliminary data.</text>
</comment>
<keyword evidence="7" id="KW-1185">Reference proteome</keyword>
<feature type="compositionally biased region" description="Basic and acidic residues" evidence="4">
    <location>
        <begin position="83"/>
        <end position="99"/>
    </location>
</feature>
<dbReference type="GO" id="GO:0003676">
    <property type="term" value="F:nucleic acid binding"/>
    <property type="evidence" value="ECO:0007669"/>
    <property type="project" value="InterPro"/>
</dbReference>
<dbReference type="KEGG" id="mgl:MGL_3194"/>
<feature type="compositionally biased region" description="Basic and acidic residues" evidence="4">
    <location>
        <begin position="311"/>
        <end position="320"/>
    </location>
</feature>
<protein>
    <recommendedName>
        <fullName evidence="5">G-patch domain-containing protein</fullName>
    </recommendedName>
</protein>
<dbReference type="GO" id="GO:0000398">
    <property type="term" value="P:mRNA splicing, via spliceosome"/>
    <property type="evidence" value="ECO:0007669"/>
    <property type="project" value="InterPro"/>
</dbReference>
<dbReference type="InterPro" id="IPR045166">
    <property type="entry name" value="Spp2-like"/>
</dbReference>
<gene>
    <name evidence="6" type="ORF">MGL_3194</name>
</gene>
<proteinExistence type="inferred from homology"/>
<dbReference type="AlphaFoldDB" id="A8Q836"/>
<feature type="domain" description="G-patch" evidence="5">
    <location>
        <begin position="228"/>
        <end position="274"/>
    </location>
</feature>
<sequence length="345" mass="38406">MSRGEPSRMPISFSFKHAGSKVSPLNARKVWIDHDMDEDVHASGKHADVPLSGKRKRDDAAASSSRTTAPQPKVIPLISSSNWHDERRRRIGISEKHGWQSEPLTPGSKRLTSLSRQPPDELATEQAFSEPSKQGLVRRAPKEGTERDSTPPAEQISSGASTPRESFSTSNEPTDHDALQALLAGEKGAVSNPLAKVIQQPNEEEMFHRDVGTRPNEPTLDDYQSMPVEEFGAAMLRGMGWKEGMGAGKRRNGPAHAPIIQRRAALLGLGAKERASPTMISGQRRDVDRHYKPVTSRDNRSRHSASYGPSRYREGENLPRREKHGSNNRSEHRYQSQYGSYHHQH</sequence>
<dbReference type="VEuPathDB" id="FungiDB:MGL_3194"/>
<comment type="subcellular location">
    <subcellularLocation>
        <location evidence="1">Nucleus</location>
    </subcellularLocation>
</comment>
<dbReference type="GO" id="GO:0005681">
    <property type="term" value="C:spliceosomal complex"/>
    <property type="evidence" value="ECO:0007669"/>
    <property type="project" value="TreeGrafter"/>
</dbReference>
<dbReference type="InterPro" id="IPR000467">
    <property type="entry name" value="G_patch_dom"/>
</dbReference>
<feature type="region of interest" description="Disordered" evidence="4">
    <location>
        <begin position="269"/>
        <end position="345"/>
    </location>
</feature>
<organism evidence="6 7">
    <name type="scientific">Malassezia globosa (strain ATCC MYA-4612 / CBS 7966)</name>
    <name type="common">Dandruff-associated fungus</name>
    <dbReference type="NCBI Taxonomy" id="425265"/>
    <lineage>
        <taxon>Eukaryota</taxon>
        <taxon>Fungi</taxon>
        <taxon>Dikarya</taxon>
        <taxon>Basidiomycota</taxon>
        <taxon>Ustilaginomycotina</taxon>
        <taxon>Malasseziomycetes</taxon>
        <taxon>Malasseziales</taxon>
        <taxon>Malasseziaceae</taxon>
        <taxon>Malassezia</taxon>
    </lineage>
</organism>
<feature type="region of interest" description="Disordered" evidence="4">
    <location>
        <begin position="40"/>
        <end position="180"/>
    </location>
</feature>
<dbReference type="STRING" id="425265.A8Q836"/>
<dbReference type="SMART" id="SM00443">
    <property type="entry name" value="G_patch"/>
    <property type="match status" value="1"/>
</dbReference>
<feature type="compositionally biased region" description="Basic and acidic residues" evidence="4">
    <location>
        <begin position="140"/>
        <end position="149"/>
    </location>
</feature>
<evidence type="ECO:0000256" key="1">
    <source>
        <dbReference type="ARBA" id="ARBA00004123"/>
    </source>
</evidence>
<accession>A8Q836</accession>
<dbReference type="RefSeq" id="XP_001729650.1">
    <property type="nucleotide sequence ID" value="XM_001729598.1"/>
</dbReference>
<name>A8Q836_MALGO</name>
<evidence type="ECO:0000313" key="7">
    <source>
        <dbReference type="Proteomes" id="UP000008837"/>
    </source>
</evidence>
<dbReference type="PANTHER" id="PTHR15818">
    <property type="entry name" value="G PATCH AND KOW-CONTAINING"/>
    <property type="match status" value="1"/>
</dbReference>
<dbReference type="EMBL" id="AAYY01000011">
    <property type="protein sequence ID" value="EDP42436.1"/>
    <property type="molecule type" value="Genomic_DNA"/>
</dbReference>